<dbReference type="STRING" id="74873.A0A084VRU2"/>
<dbReference type="OrthoDB" id="6098064at2759"/>
<dbReference type="EnsemblMetazoa" id="ASIC008305-RA">
    <property type="protein sequence ID" value="ASIC008305-PA"/>
    <property type="gene ID" value="ASIC008305"/>
</dbReference>
<organism evidence="9">
    <name type="scientific">Anopheles sinensis</name>
    <name type="common">Mosquito</name>
    <dbReference type="NCBI Taxonomy" id="74873"/>
    <lineage>
        <taxon>Eukaryota</taxon>
        <taxon>Metazoa</taxon>
        <taxon>Ecdysozoa</taxon>
        <taxon>Arthropoda</taxon>
        <taxon>Hexapoda</taxon>
        <taxon>Insecta</taxon>
        <taxon>Pterygota</taxon>
        <taxon>Neoptera</taxon>
        <taxon>Endopterygota</taxon>
        <taxon>Diptera</taxon>
        <taxon>Nematocera</taxon>
        <taxon>Culicoidea</taxon>
        <taxon>Culicidae</taxon>
        <taxon>Anophelinae</taxon>
        <taxon>Anopheles</taxon>
    </lineage>
</organism>
<gene>
    <name evidence="9" type="ORF">ZHAS_00008305</name>
</gene>
<keyword evidence="4" id="KW-0479">Metal-binding</keyword>
<dbReference type="InterPro" id="IPR037214">
    <property type="entry name" value="TROVE_dom_sf"/>
</dbReference>
<dbReference type="PANTHER" id="PTHR14202">
    <property type="entry name" value="60 KDA RIBONUCLEOPROTEIN SSA/RO"/>
    <property type="match status" value="1"/>
</dbReference>
<evidence type="ECO:0000259" key="8">
    <source>
        <dbReference type="PROSITE" id="PS50988"/>
    </source>
</evidence>
<reference evidence="10" key="2">
    <citation type="submission" date="2020-05" db="UniProtKB">
        <authorList>
            <consortium name="EnsemblMetazoa"/>
        </authorList>
    </citation>
    <scope>IDENTIFICATION</scope>
</reference>
<feature type="domain" description="TROVE" evidence="8">
    <location>
        <begin position="52"/>
        <end position="442"/>
    </location>
</feature>
<dbReference type="OMA" id="LCMAHVK"/>
<evidence type="ECO:0000256" key="5">
    <source>
        <dbReference type="ARBA" id="ARBA00022884"/>
    </source>
</evidence>
<sequence length="625" mass="70702">METLMKTVQRFLYIGNDAPFFIDGPHTPLDEEVGKNVLRPIVKLDGQESPNGTEVPKGVESKRKEKQKLKKAKAKAAKAAKEAAAAEEVETATGKNASEPAKTEPVEVPAQPMSPILALLKRTIKNKAIRRTDECLFALAYCAREFPTPEERHATYDVVVEVISSSRDLFHFLEYYTDLAIDSEYAGFGHGIRSAIKRWYDKHTPLQLSEMLARSTSIKGWTHADVLTKAHVQLSCPEKASIIDGVRKRTSQLLAGKRTEKQKDKKVKQNATVVEGEEKKDSVPAMSEALQRYHTMRQFRSAPTISKVLDYIKQHGMTLDMLPPHFLRSGKVWEALYPTITYHELLWAALRLQDFRLLNPDSTHVETYVAALQNRLTDLELEQIHPVALHRIAMLYENHSRYESKKKELFHHALDCPVNAKVLAKLWSAVEHSFSHHPKTGVRYYIALDLREAHTKKNVFRNSIISCFHASVMLAFSIYKREKDVTVMAFTEEAGVLKPVEFEESMTWLDAVAHCQALLLPKTKVSLVAPIARAEADKVKVDLFITITDSLIRVNPLRTPPNEALQDYRKKVKLSLSRYAAISLSNHVPSFDFTSCQDATGILEMVGYNDNTPKIIEAFAKNLFM</sequence>
<reference evidence="9 11" key="1">
    <citation type="journal article" date="2014" name="BMC Genomics">
        <title>Genome sequence of Anopheles sinensis provides insight into genetics basis of mosquito competence for malaria parasites.</title>
        <authorList>
            <person name="Zhou D."/>
            <person name="Zhang D."/>
            <person name="Ding G."/>
            <person name="Shi L."/>
            <person name="Hou Q."/>
            <person name="Ye Y."/>
            <person name="Xu Y."/>
            <person name="Zhou H."/>
            <person name="Xiong C."/>
            <person name="Li S."/>
            <person name="Yu J."/>
            <person name="Hong S."/>
            <person name="Yu X."/>
            <person name="Zou P."/>
            <person name="Chen C."/>
            <person name="Chang X."/>
            <person name="Wang W."/>
            <person name="Lv Y."/>
            <person name="Sun Y."/>
            <person name="Ma L."/>
            <person name="Shen B."/>
            <person name="Zhu C."/>
        </authorList>
    </citation>
    <scope>NUCLEOTIDE SEQUENCE [LARGE SCALE GENOMIC DNA]</scope>
</reference>
<proteinExistence type="inferred from homology"/>
<evidence type="ECO:0000256" key="6">
    <source>
        <dbReference type="ARBA" id="ARBA00023274"/>
    </source>
</evidence>
<dbReference type="EMBL" id="ATLV01015780">
    <property type="status" value="NOT_ANNOTATED_CDS"/>
    <property type="molecule type" value="Genomic_DNA"/>
</dbReference>
<keyword evidence="3" id="KW-0963">Cytoplasm</keyword>
<evidence type="ECO:0000256" key="3">
    <source>
        <dbReference type="ARBA" id="ARBA00022490"/>
    </source>
</evidence>
<evidence type="ECO:0000313" key="9">
    <source>
        <dbReference type="EMBL" id="KFB40686.1"/>
    </source>
</evidence>
<evidence type="ECO:0000256" key="7">
    <source>
        <dbReference type="SAM" id="MobiDB-lite"/>
    </source>
</evidence>
<dbReference type="GO" id="GO:0046872">
    <property type="term" value="F:metal ion binding"/>
    <property type="evidence" value="ECO:0007669"/>
    <property type="project" value="UniProtKB-KW"/>
</dbReference>
<dbReference type="VEuPathDB" id="VectorBase:ASIC008305"/>
<dbReference type="InterPro" id="IPR008858">
    <property type="entry name" value="TROVE_dom"/>
</dbReference>
<evidence type="ECO:0000256" key="2">
    <source>
        <dbReference type="ARBA" id="ARBA00007814"/>
    </source>
</evidence>
<dbReference type="InterPro" id="IPR040322">
    <property type="entry name" value="TROVE2"/>
</dbReference>
<feature type="compositionally biased region" description="Basic residues" evidence="7">
    <location>
        <begin position="64"/>
        <end position="78"/>
    </location>
</feature>
<dbReference type="SUPFAM" id="SSF140864">
    <property type="entry name" value="TROVE domain-like"/>
    <property type="match status" value="1"/>
</dbReference>
<dbReference type="VEuPathDB" id="VectorBase:ASIS010505"/>
<comment type="similarity">
    <text evidence="2">Belongs to the Ro 60 kDa family.</text>
</comment>
<dbReference type="SUPFAM" id="SSF53300">
    <property type="entry name" value="vWA-like"/>
    <property type="match status" value="1"/>
</dbReference>
<dbReference type="EMBL" id="KE525036">
    <property type="protein sequence ID" value="KFB40686.1"/>
    <property type="molecule type" value="Genomic_DNA"/>
</dbReference>
<protein>
    <submittedName>
        <fullName evidence="9">AGAP001871-PA-like protein</fullName>
    </submittedName>
</protein>
<dbReference type="Gene3D" id="3.40.50.410">
    <property type="entry name" value="von Willebrand factor, type A domain"/>
    <property type="match status" value="1"/>
</dbReference>
<keyword evidence="6" id="KW-0687">Ribonucleoprotein</keyword>
<dbReference type="PANTHER" id="PTHR14202:SF0">
    <property type="entry name" value="RNA-BINDING PROTEIN RO60"/>
    <property type="match status" value="1"/>
</dbReference>
<dbReference type="GO" id="GO:1990904">
    <property type="term" value="C:ribonucleoprotein complex"/>
    <property type="evidence" value="ECO:0007669"/>
    <property type="project" value="UniProtKB-KW"/>
</dbReference>
<comment type="subcellular location">
    <subcellularLocation>
        <location evidence="1">Cytoplasm</location>
    </subcellularLocation>
</comment>
<dbReference type="GO" id="GO:0003723">
    <property type="term" value="F:RNA binding"/>
    <property type="evidence" value="ECO:0007669"/>
    <property type="project" value="UniProtKB-KW"/>
</dbReference>
<dbReference type="InterPro" id="IPR056800">
    <property type="entry name" value="vWA_Ro60"/>
</dbReference>
<evidence type="ECO:0000313" key="11">
    <source>
        <dbReference type="Proteomes" id="UP000030765"/>
    </source>
</evidence>
<dbReference type="GO" id="GO:0005737">
    <property type="term" value="C:cytoplasm"/>
    <property type="evidence" value="ECO:0007669"/>
    <property type="project" value="UniProtKB-SubCell"/>
</dbReference>
<accession>A0A084VRU2</accession>
<evidence type="ECO:0000256" key="1">
    <source>
        <dbReference type="ARBA" id="ARBA00004496"/>
    </source>
</evidence>
<evidence type="ECO:0000313" key="10">
    <source>
        <dbReference type="EnsemblMetazoa" id="ASIC008305-PA"/>
    </source>
</evidence>
<keyword evidence="11" id="KW-1185">Reference proteome</keyword>
<feature type="region of interest" description="Disordered" evidence="7">
    <location>
        <begin position="44"/>
        <end position="107"/>
    </location>
</feature>
<name>A0A084VRU2_ANOSI</name>
<dbReference type="PROSITE" id="PS50988">
    <property type="entry name" value="TROVE"/>
    <property type="match status" value="1"/>
</dbReference>
<evidence type="ECO:0000256" key="4">
    <source>
        <dbReference type="ARBA" id="ARBA00022723"/>
    </source>
</evidence>
<dbReference type="Pfam" id="PF25045">
    <property type="entry name" value="vWA_Ro60"/>
    <property type="match status" value="1"/>
</dbReference>
<dbReference type="InterPro" id="IPR036465">
    <property type="entry name" value="vWFA_dom_sf"/>
</dbReference>
<dbReference type="Proteomes" id="UP000030765">
    <property type="component" value="Unassembled WGS sequence"/>
</dbReference>
<dbReference type="AlphaFoldDB" id="A0A084VRU2"/>
<keyword evidence="5" id="KW-0694">RNA-binding</keyword>